<dbReference type="FunFam" id="3.40.30.10:FF:000001">
    <property type="entry name" value="Thioredoxin"/>
    <property type="match status" value="1"/>
</dbReference>
<evidence type="ECO:0000256" key="2">
    <source>
        <dbReference type="ARBA" id="ARBA00022982"/>
    </source>
</evidence>
<reference evidence="8" key="1">
    <citation type="submission" date="2016-10" db="EMBL/GenBank/DDBJ databases">
        <authorList>
            <person name="Varghese N."/>
            <person name="Submissions S."/>
        </authorList>
    </citation>
    <scope>NUCLEOTIDE SEQUENCE [LARGE SCALE GENOMIC DNA]</scope>
    <source>
        <strain evidence="8">CGMCC 1.10119</strain>
    </source>
</reference>
<keyword evidence="3" id="KW-1015">Disulfide bond</keyword>
<dbReference type="NCBIfam" id="TIGR01068">
    <property type="entry name" value="thioredoxin"/>
    <property type="match status" value="1"/>
</dbReference>
<dbReference type="STRING" id="660521.SAMN04487949_3444"/>
<dbReference type="AlphaFoldDB" id="A0A1G9YYF0"/>
<dbReference type="PRINTS" id="PR00421">
    <property type="entry name" value="THIOREDOXIN"/>
</dbReference>
<dbReference type="OrthoDB" id="35385at2157"/>
<dbReference type="Gene3D" id="3.40.30.10">
    <property type="entry name" value="Glutaredoxin"/>
    <property type="match status" value="1"/>
</dbReference>
<dbReference type="PANTHER" id="PTHR45663:SF11">
    <property type="entry name" value="GEO12009P1"/>
    <property type="match status" value="1"/>
</dbReference>
<dbReference type="Proteomes" id="UP000199451">
    <property type="component" value="Unassembled WGS sequence"/>
</dbReference>
<protein>
    <submittedName>
        <fullName evidence="7">Thioredoxin</fullName>
    </submittedName>
</protein>
<organism evidence="7 8">
    <name type="scientific">Halogranum gelatinilyticum</name>
    <dbReference type="NCBI Taxonomy" id="660521"/>
    <lineage>
        <taxon>Archaea</taxon>
        <taxon>Methanobacteriati</taxon>
        <taxon>Methanobacteriota</taxon>
        <taxon>Stenosarchaea group</taxon>
        <taxon>Halobacteria</taxon>
        <taxon>Halobacteriales</taxon>
        <taxon>Haloferacaceae</taxon>
    </lineage>
</organism>
<dbReference type="InterPro" id="IPR036249">
    <property type="entry name" value="Thioredoxin-like_sf"/>
</dbReference>
<evidence type="ECO:0000313" key="7">
    <source>
        <dbReference type="EMBL" id="SDN13735.1"/>
    </source>
</evidence>
<keyword evidence="8" id="KW-1185">Reference proteome</keyword>
<dbReference type="SUPFAM" id="SSF52833">
    <property type="entry name" value="Thioredoxin-like"/>
    <property type="match status" value="1"/>
</dbReference>
<gene>
    <name evidence="7" type="ORF">SAMN04487949_3444</name>
</gene>
<feature type="compositionally biased region" description="Basic and acidic residues" evidence="5">
    <location>
        <begin position="1"/>
        <end position="17"/>
    </location>
</feature>
<proteinExistence type="predicted"/>
<dbReference type="RefSeq" id="WP_089699476.1">
    <property type="nucleotide sequence ID" value="NZ_FNHL01000006.1"/>
</dbReference>
<evidence type="ECO:0000256" key="5">
    <source>
        <dbReference type="SAM" id="MobiDB-lite"/>
    </source>
</evidence>
<keyword evidence="2" id="KW-0249">Electron transport</keyword>
<keyword evidence="4" id="KW-0676">Redox-active center</keyword>
<evidence type="ECO:0000256" key="3">
    <source>
        <dbReference type="ARBA" id="ARBA00023157"/>
    </source>
</evidence>
<keyword evidence="1" id="KW-0813">Transport</keyword>
<evidence type="ECO:0000313" key="8">
    <source>
        <dbReference type="Proteomes" id="UP000199451"/>
    </source>
</evidence>
<name>A0A1G9YYF0_9EURY</name>
<feature type="domain" description="Thioredoxin" evidence="6">
    <location>
        <begin position="12"/>
        <end position="139"/>
    </location>
</feature>
<dbReference type="InterPro" id="IPR013766">
    <property type="entry name" value="Thioredoxin_domain"/>
</dbReference>
<dbReference type="GO" id="GO:0005737">
    <property type="term" value="C:cytoplasm"/>
    <property type="evidence" value="ECO:0007669"/>
    <property type="project" value="TreeGrafter"/>
</dbReference>
<dbReference type="Pfam" id="PF00085">
    <property type="entry name" value="Thioredoxin"/>
    <property type="match status" value="1"/>
</dbReference>
<dbReference type="PROSITE" id="PS51352">
    <property type="entry name" value="THIOREDOXIN_2"/>
    <property type="match status" value="1"/>
</dbReference>
<sequence length="139" mass="15221">MSERDQIRQRKMDELRAQLDATGADGEGEARSAGHSEPVHVESIEQFEELVAGGETVLVDFYADWCGPCKMLEPIVADVAAETDAVVAKVDVDAHQQLAQQYNVRGVPTMYLFAGGEPVEQMVGVRQKEQLVSLIGQYA</sequence>
<accession>A0A1G9YYF0</accession>
<feature type="region of interest" description="Disordered" evidence="5">
    <location>
        <begin position="1"/>
        <end position="38"/>
    </location>
</feature>
<evidence type="ECO:0000256" key="4">
    <source>
        <dbReference type="ARBA" id="ARBA00023284"/>
    </source>
</evidence>
<dbReference type="InterPro" id="IPR017937">
    <property type="entry name" value="Thioredoxin_CS"/>
</dbReference>
<evidence type="ECO:0000259" key="6">
    <source>
        <dbReference type="PROSITE" id="PS51352"/>
    </source>
</evidence>
<dbReference type="PROSITE" id="PS00194">
    <property type="entry name" value="THIOREDOXIN_1"/>
    <property type="match status" value="1"/>
</dbReference>
<dbReference type="PANTHER" id="PTHR45663">
    <property type="entry name" value="GEO12009P1"/>
    <property type="match status" value="1"/>
</dbReference>
<dbReference type="CDD" id="cd02947">
    <property type="entry name" value="TRX_family"/>
    <property type="match status" value="1"/>
</dbReference>
<evidence type="ECO:0000256" key="1">
    <source>
        <dbReference type="ARBA" id="ARBA00022448"/>
    </source>
</evidence>
<dbReference type="InterPro" id="IPR005746">
    <property type="entry name" value="Thioredoxin"/>
</dbReference>
<dbReference type="GO" id="GO:0015035">
    <property type="term" value="F:protein-disulfide reductase activity"/>
    <property type="evidence" value="ECO:0007669"/>
    <property type="project" value="InterPro"/>
</dbReference>
<dbReference type="EMBL" id="FNHL01000006">
    <property type="protein sequence ID" value="SDN13735.1"/>
    <property type="molecule type" value="Genomic_DNA"/>
</dbReference>
<feature type="compositionally biased region" description="Basic and acidic residues" evidence="5">
    <location>
        <begin position="28"/>
        <end position="38"/>
    </location>
</feature>